<evidence type="ECO:0000313" key="2">
    <source>
        <dbReference type="EMBL" id="CAL1538417.1"/>
    </source>
</evidence>
<feature type="domain" description="Berberine/berberine-like" evidence="1">
    <location>
        <begin position="65"/>
        <end position="108"/>
    </location>
</feature>
<protein>
    <recommendedName>
        <fullName evidence="1">Berberine/berberine-like domain-containing protein</fullName>
    </recommendedName>
</protein>
<sequence length="159" mass="16942">MATLIGGNMISSPVGSTPVHPGLRSGIMANSCGKEWPLASGAADEAGIDAALKGAHKLYTFGYGSYINEPAEDMPDWKTRFWADDATYARLLSIKKKVDPDNYFWCHNCVGSDLGQGYGSPFSQGIPGNPSATFAFRSDVEFDEIKTVSVTPGTDVIIG</sequence>
<dbReference type="AlphaFoldDB" id="A0AAV2HW32"/>
<name>A0AAV2HW32_LYMST</name>
<dbReference type="GO" id="GO:0050660">
    <property type="term" value="F:flavin adenine dinucleotide binding"/>
    <property type="evidence" value="ECO:0007669"/>
    <property type="project" value="InterPro"/>
</dbReference>
<dbReference type="EMBL" id="CAXITT010000298">
    <property type="protein sequence ID" value="CAL1538417.1"/>
    <property type="molecule type" value="Genomic_DNA"/>
</dbReference>
<gene>
    <name evidence="2" type="ORF">GSLYS_00012238001</name>
</gene>
<proteinExistence type="predicted"/>
<keyword evidence="3" id="KW-1185">Reference proteome</keyword>
<dbReference type="Gene3D" id="3.30.465.10">
    <property type="match status" value="1"/>
</dbReference>
<comment type="caution">
    <text evidence="2">The sequence shown here is derived from an EMBL/GenBank/DDBJ whole genome shotgun (WGS) entry which is preliminary data.</text>
</comment>
<evidence type="ECO:0000313" key="3">
    <source>
        <dbReference type="Proteomes" id="UP001497497"/>
    </source>
</evidence>
<dbReference type="Proteomes" id="UP001497497">
    <property type="component" value="Unassembled WGS sequence"/>
</dbReference>
<dbReference type="Gene3D" id="3.40.462.20">
    <property type="match status" value="1"/>
</dbReference>
<organism evidence="2 3">
    <name type="scientific">Lymnaea stagnalis</name>
    <name type="common">Great pond snail</name>
    <name type="synonym">Helix stagnalis</name>
    <dbReference type="NCBI Taxonomy" id="6523"/>
    <lineage>
        <taxon>Eukaryota</taxon>
        <taxon>Metazoa</taxon>
        <taxon>Spiralia</taxon>
        <taxon>Lophotrochozoa</taxon>
        <taxon>Mollusca</taxon>
        <taxon>Gastropoda</taxon>
        <taxon>Heterobranchia</taxon>
        <taxon>Euthyneura</taxon>
        <taxon>Panpulmonata</taxon>
        <taxon>Hygrophila</taxon>
        <taxon>Lymnaeoidea</taxon>
        <taxon>Lymnaeidae</taxon>
        <taxon>Lymnaea</taxon>
    </lineage>
</organism>
<dbReference type="InterPro" id="IPR016169">
    <property type="entry name" value="FAD-bd_PCMH_sub2"/>
</dbReference>
<evidence type="ECO:0000259" key="1">
    <source>
        <dbReference type="Pfam" id="PF08031"/>
    </source>
</evidence>
<dbReference type="GO" id="GO:0016491">
    <property type="term" value="F:oxidoreductase activity"/>
    <property type="evidence" value="ECO:0007669"/>
    <property type="project" value="InterPro"/>
</dbReference>
<reference evidence="2 3" key="1">
    <citation type="submission" date="2024-04" db="EMBL/GenBank/DDBJ databases">
        <authorList>
            <consortium name="Genoscope - CEA"/>
            <person name="William W."/>
        </authorList>
    </citation>
    <scope>NUCLEOTIDE SEQUENCE [LARGE SCALE GENOMIC DNA]</scope>
</reference>
<dbReference type="Pfam" id="PF08031">
    <property type="entry name" value="BBE"/>
    <property type="match status" value="1"/>
</dbReference>
<dbReference type="InterPro" id="IPR012951">
    <property type="entry name" value="BBE"/>
</dbReference>
<accession>A0AAV2HW32</accession>